<dbReference type="Pfam" id="PF02518">
    <property type="entry name" value="HATPase_c"/>
    <property type="match status" value="1"/>
</dbReference>
<dbReference type="InterPro" id="IPR003660">
    <property type="entry name" value="HAMP_dom"/>
</dbReference>
<dbReference type="Gene3D" id="3.30.565.10">
    <property type="entry name" value="Histidine kinase-like ATPase, C-terminal domain"/>
    <property type="match status" value="1"/>
</dbReference>
<evidence type="ECO:0000256" key="6">
    <source>
        <dbReference type="ARBA" id="ARBA00022777"/>
    </source>
</evidence>
<name>B9M709_GEODF</name>
<evidence type="ECO:0000256" key="1">
    <source>
        <dbReference type="ARBA" id="ARBA00000085"/>
    </source>
</evidence>
<dbReference type="STRING" id="316067.Geob_3691"/>
<evidence type="ECO:0000256" key="3">
    <source>
        <dbReference type="ARBA" id="ARBA00012438"/>
    </source>
</evidence>
<dbReference type="Proteomes" id="UP000007721">
    <property type="component" value="Chromosome"/>
</dbReference>
<dbReference type="eggNOG" id="COG4191">
    <property type="taxonomic scope" value="Bacteria"/>
</dbReference>
<keyword evidence="5" id="KW-0808">Transferase</keyword>
<feature type="transmembrane region" description="Helical" evidence="7">
    <location>
        <begin position="20"/>
        <end position="42"/>
    </location>
</feature>
<dbReference type="GO" id="GO:0016020">
    <property type="term" value="C:membrane"/>
    <property type="evidence" value="ECO:0007669"/>
    <property type="project" value="UniProtKB-SubCell"/>
</dbReference>
<keyword evidence="13" id="KW-1185">Reference proteome</keyword>
<dbReference type="InterPro" id="IPR013656">
    <property type="entry name" value="PAS_4"/>
</dbReference>
<dbReference type="InterPro" id="IPR035965">
    <property type="entry name" value="PAS-like_dom_sf"/>
</dbReference>
<evidence type="ECO:0000256" key="4">
    <source>
        <dbReference type="ARBA" id="ARBA00022553"/>
    </source>
</evidence>
<keyword evidence="6 12" id="KW-0418">Kinase</keyword>
<reference evidence="12 13" key="1">
    <citation type="submission" date="2009-01" db="EMBL/GenBank/DDBJ databases">
        <title>Complete sequence of Geobacter sp. FRC-32.</title>
        <authorList>
            <consortium name="US DOE Joint Genome Institute"/>
            <person name="Lucas S."/>
            <person name="Copeland A."/>
            <person name="Lapidus A."/>
            <person name="Glavina del Rio T."/>
            <person name="Dalin E."/>
            <person name="Tice H."/>
            <person name="Bruce D."/>
            <person name="Goodwin L."/>
            <person name="Pitluck S."/>
            <person name="Saunders E."/>
            <person name="Brettin T."/>
            <person name="Detter J.C."/>
            <person name="Han C."/>
            <person name="Larimer F."/>
            <person name="Land M."/>
            <person name="Hauser L."/>
            <person name="Kyrpides N."/>
            <person name="Ovchinnikova G."/>
            <person name="Kostka J."/>
            <person name="Richardson P."/>
        </authorList>
    </citation>
    <scope>NUCLEOTIDE SEQUENCE [LARGE SCALE GENOMIC DNA]</scope>
    <source>
        <strain evidence="13">DSM 22248 / JCM 15807 / FRC-32</strain>
    </source>
</reference>
<feature type="domain" description="PAC" evidence="10">
    <location>
        <begin position="238"/>
        <end position="290"/>
    </location>
</feature>
<dbReference type="PANTHER" id="PTHR43065:SF42">
    <property type="entry name" value="TWO-COMPONENT SENSOR PPRA"/>
    <property type="match status" value="1"/>
</dbReference>
<dbReference type="PROSITE" id="PS50885">
    <property type="entry name" value="HAMP"/>
    <property type="match status" value="1"/>
</dbReference>
<dbReference type="KEGG" id="geo:Geob_3691"/>
<evidence type="ECO:0000259" key="11">
    <source>
        <dbReference type="PROSITE" id="PS50885"/>
    </source>
</evidence>
<feature type="domain" description="HAMP" evidence="11">
    <location>
        <begin position="108"/>
        <end position="160"/>
    </location>
</feature>
<evidence type="ECO:0000259" key="9">
    <source>
        <dbReference type="PROSITE" id="PS50112"/>
    </source>
</evidence>
<protein>
    <recommendedName>
        <fullName evidence="3">histidine kinase</fullName>
        <ecNumber evidence="3">2.7.13.3</ecNumber>
    </recommendedName>
</protein>
<evidence type="ECO:0000256" key="7">
    <source>
        <dbReference type="SAM" id="Phobius"/>
    </source>
</evidence>
<dbReference type="SUPFAM" id="SSF158472">
    <property type="entry name" value="HAMP domain-like"/>
    <property type="match status" value="1"/>
</dbReference>
<dbReference type="Gene3D" id="3.30.450.20">
    <property type="entry name" value="PAS domain"/>
    <property type="match status" value="2"/>
</dbReference>
<dbReference type="InterPro" id="IPR036890">
    <property type="entry name" value="HATPase_C_sf"/>
</dbReference>
<dbReference type="CDD" id="cd06225">
    <property type="entry name" value="HAMP"/>
    <property type="match status" value="1"/>
</dbReference>
<dbReference type="GO" id="GO:0004673">
    <property type="term" value="F:protein histidine kinase activity"/>
    <property type="evidence" value="ECO:0007669"/>
    <property type="project" value="UniProtKB-EC"/>
</dbReference>
<dbReference type="PROSITE" id="PS50112">
    <property type="entry name" value="PAS"/>
    <property type="match status" value="1"/>
</dbReference>
<dbReference type="PROSITE" id="PS50113">
    <property type="entry name" value="PAC"/>
    <property type="match status" value="1"/>
</dbReference>
<dbReference type="PRINTS" id="PR00344">
    <property type="entry name" value="BCTRLSENSOR"/>
</dbReference>
<dbReference type="InterPro" id="IPR003594">
    <property type="entry name" value="HATPase_dom"/>
</dbReference>
<dbReference type="InterPro" id="IPR000014">
    <property type="entry name" value="PAS"/>
</dbReference>
<dbReference type="HOGENOM" id="CLU_397281_0_0_7"/>
<dbReference type="InterPro" id="IPR000700">
    <property type="entry name" value="PAS-assoc_C"/>
</dbReference>
<dbReference type="PANTHER" id="PTHR43065">
    <property type="entry name" value="SENSOR HISTIDINE KINASE"/>
    <property type="match status" value="1"/>
</dbReference>
<dbReference type="CDD" id="cd00130">
    <property type="entry name" value="PAS"/>
    <property type="match status" value="2"/>
</dbReference>
<dbReference type="SUPFAM" id="SSF55785">
    <property type="entry name" value="PYP-like sensor domain (PAS domain)"/>
    <property type="match status" value="2"/>
</dbReference>
<dbReference type="RefSeq" id="WP_012648756.1">
    <property type="nucleotide sequence ID" value="NC_011979.1"/>
</dbReference>
<gene>
    <name evidence="12" type="ordered locus">Geob_3691</name>
</gene>
<keyword evidence="7" id="KW-1133">Transmembrane helix</keyword>
<dbReference type="SUPFAM" id="SSF55874">
    <property type="entry name" value="ATPase domain of HSP90 chaperone/DNA topoisomerase II/histidine kinase"/>
    <property type="match status" value="1"/>
</dbReference>
<feature type="domain" description="PAS" evidence="9">
    <location>
        <begin position="165"/>
        <end position="243"/>
    </location>
</feature>
<dbReference type="Pfam" id="PF13426">
    <property type="entry name" value="PAS_9"/>
    <property type="match status" value="1"/>
</dbReference>
<sequence>MPGKNSRGTADIRVSLKTKIVLTTSAFVVLFMSIGAYSGIYFEHHLKPFIYGQQSALASSMADGIDGKNTNFQTEIVAVAEQVTPELMLLAVPTVLLLSIVMVWLLMGMLTAPLHRFTSHVKKVAAEDEQKPVEIEAGDELGSLAGALNKMLSELNMKKKTIQEQLRFLQVLMDTMPAPVFYKDMTGRYLGCNASFAAFIGMPRIQIIGKTVYDIAPKALADIYHTSDLELAKRQGIQVYESRTPYADGSYRDVVFYKALFTNTEGIPEGLVGIMLDITDRKRVEEKVRDMGERFHQLFSQNWDAILLLSPETFRVVDANPAAGKMFGYDDNGLIFLELSAILDADDLARLADLLANSDHAGSVQLDKATVMPKDGMNITVSIRCKLIKIDSDQFVYCSFRDIGESIRLKKEMQETQGKLIHANRMTALGVLTAGIAHEINNPNSYILANATLLSEAWNDAIPVLRRHGEEYGEIYLGGLPFAEMQQVIPRLCSGLTEGSRRISAIIANLKGFYREQKGAVATPFDINKAIGDGVSILIHHIHKHTNHFSLCLGENLPPARGRSQQIEQVIINLVMNSLQSLADKSGAVSVSSAFDEQSGFITVTVKDEGKGMAPEVLERLTEPFFSTRLDEGGTGLGLSITDTIVKEHGGYLLFDSIPDGGTTATFRLPAAAGAVLPTATDGDCKMAADYQI</sequence>
<evidence type="ECO:0000259" key="10">
    <source>
        <dbReference type="PROSITE" id="PS50113"/>
    </source>
</evidence>
<dbReference type="Pfam" id="PF08448">
    <property type="entry name" value="PAS_4"/>
    <property type="match status" value="1"/>
</dbReference>
<organism evidence="12 13">
    <name type="scientific">Geotalea daltonii (strain DSM 22248 / JCM 15807 / FRC-32)</name>
    <name type="common">Geobacter daltonii</name>
    <dbReference type="NCBI Taxonomy" id="316067"/>
    <lineage>
        <taxon>Bacteria</taxon>
        <taxon>Pseudomonadati</taxon>
        <taxon>Thermodesulfobacteriota</taxon>
        <taxon>Desulfuromonadia</taxon>
        <taxon>Geobacterales</taxon>
        <taxon>Geobacteraceae</taxon>
        <taxon>Geotalea</taxon>
    </lineage>
</organism>
<dbReference type="InterPro" id="IPR005467">
    <property type="entry name" value="His_kinase_dom"/>
</dbReference>
<dbReference type="AlphaFoldDB" id="B9M709"/>
<keyword evidence="4" id="KW-0597">Phosphoprotein</keyword>
<accession>B9M709</accession>
<dbReference type="SMART" id="SM00387">
    <property type="entry name" value="HATPase_c"/>
    <property type="match status" value="1"/>
</dbReference>
<dbReference type="InterPro" id="IPR004358">
    <property type="entry name" value="Sig_transdc_His_kin-like_C"/>
</dbReference>
<comment type="catalytic activity">
    <reaction evidence="1">
        <text>ATP + protein L-histidine = ADP + protein N-phospho-L-histidine.</text>
        <dbReference type="EC" id="2.7.13.3"/>
    </reaction>
</comment>
<dbReference type="SMART" id="SM00091">
    <property type="entry name" value="PAS"/>
    <property type="match status" value="2"/>
</dbReference>
<evidence type="ECO:0000313" key="13">
    <source>
        <dbReference type="Proteomes" id="UP000007721"/>
    </source>
</evidence>
<dbReference type="GO" id="GO:0007165">
    <property type="term" value="P:signal transduction"/>
    <property type="evidence" value="ECO:0007669"/>
    <property type="project" value="InterPro"/>
</dbReference>
<feature type="domain" description="Histidine kinase" evidence="8">
    <location>
        <begin position="435"/>
        <end position="673"/>
    </location>
</feature>
<dbReference type="PROSITE" id="PS50109">
    <property type="entry name" value="HIS_KIN"/>
    <property type="match status" value="1"/>
</dbReference>
<evidence type="ECO:0000259" key="8">
    <source>
        <dbReference type="PROSITE" id="PS50109"/>
    </source>
</evidence>
<evidence type="ECO:0000256" key="5">
    <source>
        <dbReference type="ARBA" id="ARBA00022679"/>
    </source>
</evidence>
<comment type="subcellular location">
    <subcellularLocation>
        <location evidence="2">Membrane</location>
    </subcellularLocation>
</comment>
<dbReference type="Gene3D" id="1.10.287.130">
    <property type="match status" value="1"/>
</dbReference>
<evidence type="ECO:0000256" key="2">
    <source>
        <dbReference type="ARBA" id="ARBA00004370"/>
    </source>
</evidence>
<dbReference type="OrthoDB" id="9779002at2"/>
<dbReference type="EMBL" id="CP001390">
    <property type="protein sequence ID" value="ACM22030.1"/>
    <property type="molecule type" value="Genomic_DNA"/>
</dbReference>
<keyword evidence="7" id="KW-0472">Membrane</keyword>
<proteinExistence type="predicted"/>
<dbReference type="EC" id="2.7.13.3" evidence="3"/>
<dbReference type="Pfam" id="PF00672">
    <property type="entry name" value="HAMP"/>
    <property type="match status" value="1"/>
</dbReference>
<feature type="transmembrane region" description="Helical" evidence="7">
    <location>
        <begin position="87"/>
        <end position="107"/>
    </location>
</feature>
<dbReference type="SMART" id="SM00304">
    <property type="entry name" value="HAMP"/>
    <property type="match status" value="1"/>
</dbReference>
<dbReference type="Gene3D" id="6.10.340.10">
    <property type="match status" value="1"/>
</dbReference>
<keyword evidence="7" id="KW-0812">Transmembrane</keyword>
<dbReference type="NCBIfam" id="TIGR00229">
    <property type="entry name" value="sensory_box"/>
    <property type="match status" value="2"/>
</dbReference>
<evidence type="ECO:0000313" key="12">
    <source>
        <dbReference type="EMBL" id="ACM22030.1"/>
    </source>
</evidence>
<dbReference type="eggNOG" id="COG3920">
    <property type="taxonomic scope" value="Bacteria"/>
</dbReference>